<dbReference type="eggNOG" id="COG2723">
    <property type="taxonomic scope" value="Bacteria"/>
</dbReference>
<evidence type="ECO:0000256" key="4">
    <source>
        <dbReference type="ARBA" id="ARBA00023295"/>
    </source>
</evidence>
<proteinExistence type="inferred from homology"/>
<dbReference type="PANTHER" id="PTHR10353">
    <property type="entry name" value="GLYCOSYL HYDROLASE"/>
    <property type="match status" value="1"/>
</dbReference>
<dbReference type="Gene3D" id="3.20.20.80">
    <property type="entry name" value="Glycosidases"/>
    <property type="match status" value="1"/>
</dbReference>
<dbReference type="SUPFAM" id="SSF51445">
    <property type="entry name" value="(Trans)glycosidases"/>
    <property type="match status" value="1"/>
</dbReference>
<dbReference type="InterPro" id="IPR033132">
    <property type="entry name" value="GH_1_N_CS"/>
</dbReference>
<dbReference type="GO" id="GO:0008422">
    <property type="term" value="F:beta-glucosidase activity"/>
    <property type="evidence" value="ECO:0007669"/>
    <property type="project" value="UniProtKB-EC"/>
</dbReference>
<dbReference type="GO" id="GO:0016052">
    <property type="term" value="P:carbohydrate catabolic process"/>
    <property type="evidence" value="ECO:0007669"/>
    <property type="project" value="TreeGrafter"/>
</dbReference>
<name>F6FS57_ISOV2</name>
<evidence type="ECO:0000256" key="8">
    <source>
        <dbReference type="SAM" id="MobiDB-lite"/>
    </source>
</evidence>
<dbReference type="FunFam" id="3.20.20.80:FF:000004">
    <property type="entry name" value="Beta-glucosidase 6-phospho-beta-glucosidase"/>
    <property type="match status" value="1"/>
</dbReference>
<sequence length="525" mass="57003">MTLSIPGPGLRLPAPGTTVPFTPTAPLPAPADTGRVAFPDGFLWGTATAAFQIEGASSEGGRQDSIWDAFCRIPGAVRNGDDGTVACDHYHRYREDVALMKRLNLDTYRFSTSWARIMPDGKTVNAEGLDFYSRLVDELLAADVLPWLTLYHWDLPQALEELGGWPSRDTAYRFADYAVAVHEALGDRVRVWTTLNEPWCSAFLGYTSGAHAPGKKSPELGLAAAHHLMLGHGLAVEALRERDPEASLGITLNFTVSDPVDPSDPADVDAARRDDGMFNRIFLDPILRGAYPQDLLDDVAHLGFADVVRAGDLETISTPIDVLGVNYYNGGAVSARPQQAQGTPEGTAGPDGARETPTDGPVWETGSPNPVPDGIHHHSRGLPTTDMGWEVQPEGLTRLLVRLQQDYTGPRGTALFVTENGAAYPDVVQPDGSVDDQDRLAFIDAHLRALKAAIDAGADVRGYFAWSLMDNFEWALGYSKRFGLVRVDYETQERTVKASGRWYAQVARDNALPARTVDTPGPADK</sequence>
<gene>
    <name evidence="9" type="ordered locus">Isova_2443</name>
</gene>
<keyword evidence="10" id="KW-1185">Reference proteome</keyword>
<dbReference type="EC" id="3.2.1.21" evidence="2"/>
<dbReference type="PANTHER" id="PTHR10353:SF36">
    <property type="entry name" value="LP05116P"/>
    <property type="match status" value="1"/>
</dbReference>
<dbReference type="InterPro" id="IPR018120">
    <property type="entry name" value="Glyco_hydro_1_AS"/>
</dbReference>
<comment type="similarity">
    <text evidence="1 6">Belongs to the glycosyl hydrolase 1 family.</text>
</comment>
<protein>
    <recommendedName>
        <fullName evidence="2">beta-glucosidase</fullName>
        <ecNumber evidence="2">3.2.1.21</ecNumber>
    </recommendedName>
</protein>
<evidence type="ECO:0000313" key="9">
    <source>
        <dbReference type="EMBL" id="AEG45154.1"/>
    </source>
</evidence>
<dbReference type="InterPro" id="IPR017853">
    <property type="entry name" value="GH"/>
</dbReference>
<dbReference type="AlphaFoldDB" id="F6FS57"/>
<dbReference type="PROSITE" id="PS00572">
    <property type="entry name" value="GLYCOSYL_HYDROL_F1_1"/>
    <property type="match status" value="1"/>
</dbReference>
<evidence type="ECO:0000256" key="6">
    <source>
        <dbReference type="RuleBase" id="RU003690"/>
    </source>
</evidence>
<feature type="active site" description="Nucleophile" evidence="5">
    <location>
        <position position="419"/>
    </location>
</feature>
<dbReference type="InterPro" id="IPR001360">
    <property type="entry name" value="Glyco_hydro_1"/>
</dbReference>
<reference evidence="9 10" key="1">
    <citation type="submission" date="2011-05" db="EMBL/GenBank/DDBJ databases">
        <title>Complete sequence of Isoptericola variabilis 225.</title>
        <authorList>
            <consortium name="US DOE Joint Genome Institute"/>
            <person name="Lucas S."/>
            <person name="Han J."/>
            <person name="Lapidus A."/>
            <person name="Cheng J.-F."/>
            <person name="Goodwin L."/>
            <person name="Pitluck S."/>
            <person name="Peters L."/>
            <person name="Mikhailova N."/>
            <person name="Zeytun A."/>
            <person name="Han C."/>
            <person name="Tapia R."/>
            <person name="Land M."/>
            <person name="Hauser L."/>
            <person name="Kyrpides N."/>
            <person name="Ivanova N."/>
            <person name="Pagani I."/>
            <person name="Siebers A."/>
            <person name="Allgaier M."/>
            <person name="Thelen M."/>
            <person name="Hugenholtz P."/>
            <person name="Gladden J."/>
            <person name="Woyke T."/>
        </authorList>
    </citation>
    <scope>NUCLEOTIDE SEQUENCE [LARGE SCALE GENOMIC DNA]</scope>
    <source>
        <strain evidence="10">225</strain>
    </source>
</reference>
<feature type="region of interest" description="Disordered" evidence="8">
    <location>
        <begin position="335"/>
        <end position="383"/>
    </location>
</feature>
<dbReference type="RefSeq" id="WP_013839545.1">
    <property type="nucleotide sequence ID" value="NC_015588.1"/>
</dbReference>
<evidence type="ECO:0000256" key="3">
    <source>
        <dbReference type="ARBA" id="ARBA00022801"/>
    </source>
</evidence>
<evidence type="ECO:0000256" key="2">
    <source>
        <dbReference type="ARBA" id="ARBA00012744"/>
    </source>
</evidence>
<accession>F6FS57</accession>
<evidence type="ECO:0000256" key="5">
    <source>
        <dbReference type="PROSITE-ProRule" id="PRU10055"/>
    </source>
</evidence>
<dbReference type="EMBL" id="CP002810">
    <property type="protein sequence ID" value="AEG45154.1"/>
    <property type="molecule type" value="Genomic_DNA"/>
</dbReference>
<dbReference type="STRING" id="743718.Isova_2443"/>
<dbReference type="PROSITE" id="PS00653">
    <property type="entry name" value="GLYCOSYL_HYDROL_F1_2"/>
    <property type="match status" value="1"/>
</dbReference>
<keyword evidence="4 7" id="KW-0326">Glycosidase</keyword>
<evidence type="ECO:0000313" key="10">
    <source>
        <dbReference type="Proteomes" id="UP000009236"/>
    </source>
</evidence>
<dbReference type="Pfam" id="PF00232">
    <property type="entry name" value="Glyco_hydro_1"/>
    <property type="match status" value="1"/>
</dbReference>
<keyword evidence="3 7" id="KW-0378">Hydrolase</keyword>
<dbReference type="Proteomes" id="UP000009236">
    <property type="component" value="Chromosome"/>
</dbReference>
<dbReference type="PRINTS" id="PR00131">
    <property type="entry name" value="GLHYDRLASE1"/>
</dbReference>
<dbReference type="KEGG" id="iva:Isova_2443"/>
<organism evidence="10">
    <name type="scientific">Isoptericola variabilis (strain 225)</name>
    <dbReference type="NCBI Taxonomy" id="743718"/>
    <lineage>
        <taxon>Bacteria</taxon>
        <taxon>Bacillati</taxon>
        <taxon>Actinomycetota</taxon>
        <taxon>Actinomycetes</taxon>
        <taxon>Micrococcales</taxon>
        <taxon>Promicromonosporaceae</taxon>
        <taxon>Isoptericola</taxon>
    </lineage>
</organism>
<dbReference type="GO" id="GO:0005829">
    <property type="term" value="C:cytosol"/>
    <property type="evidence" value="ECO:0007669"/>
    <property type="project" value="TreeGrafter"/>
</dbReference>
<evidence type="ECO:0000256" key="7">
    <source>
        <dbReference type="RuleBase" id="RU004468"/>
    </source>
</evidence>
<dbReference type="HOGENOM" id="CLU_001859_1_3_11"/>
<evidence type="ECO:0000256" key="1">
    <source>
        <dbReference type="ARBA" id="ARBA00010838"/>
    </source>
</evidence>